<comment type="similarity">
    <text evidence="2 8">Belongs to the ZIP transporter (TC 2.A.5) family.</text>
</comment>
<dbReference type="GO" id="GO:0005886">
    <property type="term" value="C:plasma membrane"/>
    <property type="evidence" value="ECO:0007669"/>
    <property type="project" value="TreeGrafter"/>
</dbReference>
<keyword evidence="11" id="KW-1185">Reference proteome</keyword>
<evidence type="ECO:0000256" key="9">
    <source>
        <dbReference type="SAM" id="MobiDB-lite"/>
    </source>
</evidence>
<sequence>MNPLEISAAKLLALRQDDGSGADAVNECGAAAVDLSNKGLRIASIFIIMVASLLGGFLPIFLARTTRMHVPKMTFFIFKYVGTGVIIATAWMHLLSPGVEALHNECLEPMLGSYDWAFAIGLMTVMVMFLIEMIASNVAQSAFGSHDHELGHSSSMTNKTKDMGTDGTSATEVCPHDDAERGVGFVDPKKVPGLPDDVSYPPGGRDHLGHARDHTEGDTHNGLAGQLIAIFILEFGVVFHSIFIGLVLATSDELVVLLIVLTFHQFFEGLGLGSRLATATWPSHGRYWPHILAIIYGLSTPIAIAVGIATQPNSAKTQTLVNGIFDSISAGILMYTGLVELLAHEFMFNPQMRNSPLKVQLFAFGCVALGACVMAVLANWA</sequence>
<keyword evidence="4 8" id="KW-0812">Transmembrane</keyword>
<comment type="caution">
    <text evidence="8">Lacks conserved residue(s) required for the propagation of feature annotation.</text>
</comment>
<dbReference type="OrthoDB" id="448280at2759"/>
<feature type="transmembrane region" description="Helical" evidence="8">
    <location>
        <begin position="75"/>
        <end position="96"/>
    </location>
</feature>
<dbReference type="AlphaFoldDB" id="A0A135UGM1"/>
<evidence type="ECO:0000256" key="3">
    <source>
        <dbReference type="ARBA" id="ARBA00022448"/>
    </source>
</evidence>
<dbReference type="PANTHER" id="PTHR11040:SF69">
    <property type="entry name" value="ZINC-REGULATED TRANSPORTER 2"/>
    <property type="match status" value="1"/>
</dbReference>
<comment type="subcellular location">
    <subcellularLocation>
        <location evidence="1 8">Membrane</location>
        <topology evidence="1 8">Multi-pass membrane protein</topology>
    </subcellularLocation>
</comment>
<keyword evidence="7 8" id="KW-0472">Membrane</keyword>
<accession>A0A135UGM1</accession>
<feature type="transmembrane region" description="Helical" evidence="8">
    <location>
        <begin position="328"/>
        <end position="347"/>
    </location>
</feature>
<reference evidence="10 11" key="1">
    <citation type="submission" date="2014-02" db="EMBL/GenBank/DDBJ databases">
        <title>The genome sequence of Colletotrichum salicis CBS 607.94.</title>
        <authorList>
            <person name="Baroncelli R."/>
            <person name="Thon M.R."/>
        </authorList>
    </citation>
    <scope>NUCLEOTIDE SEQUENCE [LARGE SCALE GENOMIC DNA]</scope>
    <source>
        <strain evidence="10 11">CBS 607.94</strain>
    </source>
</reference>
<feature type="region of interest" description="Disordered" evidence="9">
    <location>
        <begin position="149"/>
        <end position="169"/>
    </location>
</feature>
<dbReference type="Proteomes" id="UP000070121">
    <property type="component" value="Unassembled WGS sequence"/>
</dbReference>
<feature type="transmembrane region" description="Helical" evidence="8">
    <location>
        <begin position="359"/>
        <end position="380"/>
    </location>
</feature>
<organism evidence="10 11">
    <name type="scientific">Colletotrichum salicis</name>
    <dbReference type="NCBI Taxonomy" id="1209931"/>
    <lineage>
        <taxon>Eukaryota</taxon>
        <taxon>Fungi</taxon>
        <taxon>Dikarya</taxon>
        <taxon>Ascomycota</taxon>
        <taxon>Pezizomycotina</taxon>
        <taxon>Sordariomycetes</taxon>
        <taxon>Hypocreomycetidae</taxon>
        <taxon>Glomerellales</taxon>
        <taxon>Glomerellaceae</taxon>
        <taxon>Colletotrichum</taxon>
        <taxon>Colletotrichum acutatum species complex</taxon>
    </lineage>
</organism>
<evidence type="ECO:0000256" key="8">
    <source>
        <dbReference type="RuleBase" id="RU362088"/>
    </source>
</evidence>
<evidence type="ECO:0000256" key="1">
    <source>
        <dbReference type="ARBA" id="ARBA00004141"/>
    </source>
</evidence>
<dbReference type="GO" id="GO:0071578">
    <property type="term" value="P:zinc ion import across plasma membrane"/>
    <property type="evidence" value="ECO:0007669"/>
    <property type="project" value="TreeGrafter"/>
</dbReference>
<evidence type="ECO:0000256" key="2">
    <source>
        <dbReference type="ARBA" id="ARBA00006939"/>
    </source>
</evidence>
<dbReference type="Pfam" id="PF02535">
    <property type="entry name" value="Zip"/>
    <property type="match status" value="1"/>
</dbReference>
<protein>
    <submittedName>
        <fullName evidence="10">ZIP zinc/iron transporter</fullName>
    </submittedName>
</protein>
<evidence type="ECO:0000256" key="7">
    <source>
        <dbReference type="ARBA" id="ARBA00023136"/>
    </source>
</evidence>
<keyword evidence="3 8" id="KW-0813">Transport</keyword>
<comment type="caution">
    <text evidence="10">The sequence shown here is derived from an EMBL/GenBank/DDBJ whole genome shotgun (WGS) entry which is preliminary data.</text>
</comment>
<dbReference type="NCBIfam" id="TIGR00820">
    <property type="entry name" value="zip"/>
    <property type="match status" value="1"/>
</dbReference>
<feature type="transmembrane region" description="Helical" evidence="8">
    <location>
        <begin position="116"/>
        <end position="135"/>
    </location>
</feature>
<evidence type="ECO:0000256" key="5">
    <source>
        <dbReference type="ARBA" id="ARBA00022989"/>
    </source>
</evidence>
<name>A0A135UGM1_9PEZI</name>
<evidence type="ECO:0000256" key="6">
    <source>
        <dbReference type="ARBA" id="ARBA00023065"/>
    </source>
</evidence>
<feature type="transmembrane region" description="Helical" evidence="8">
    <location>
        <begin position="227"/>
        <end position="248"/>
    </location>
</feature>
<keyword evidence="6 8" id="KW-0406">Ion transport</keyword>
<evidence type="ECO:0000256" key="4">
    <source>
        <dbReference type="ARBA" id="ARBA00022692"/>
    </source>
</evidence>
<dbReference type="STRING" id="1209931.A0A135UGM1"/>
<gene>
    <name evidence="10" type="ORF">CSAL01_09543</name>
</gene>
<evidence type="ECO:0000313" key="11">
    <source>
        <dbReference type="Proteomes" id="UP000070121"/>
    </source>
</evidence>
<dbReference type="GO" id="GO:0000007">
    <property type="term" value="F:low-affinity zinc ion transmembrane transporter activity"/>
    <property type="evidence" value="ECO:0007669"/>
    <property type="project" value="TreeGrafter"/>
</dbReference>
<keyword evidence="5 8" id="KW-1133">Transmembrane helix</keyword>
<proteinExistence type="inferred from homology"/>
<feature type="transmembrane region" description="Helical" evidence="8">
    <location>
        <begin position="287"/>
        <end position="308"/>
    </location>
</feature>
<dbReference type="EMBL" id="JFFI01001489">
    <property type="protein sequence ID" value="KXH59553.1"/>
    <property type="molecule type" value="Genomic_DNA"/>
</dbReference>
<evidence type="ECO:0000313" key="10">
    <source>
        <dbReference type="EMBL" id="KXH59553.1"/>
    </source>
</evidence>
<feature type="transmembrane region" description="Helical" evidence="8">
    <location>
        <begin position="42"/>
        <end position="63"/>
    </location>
</feature>
<dbReference type="InterPro" id="IPR004698">
    <property type="entry name" value="Zn/Fe_permease_fun/pln"/>
</dbReference>
<dbReference type="InterPro" id="IPR003689">
    <property type="entry name" value="ZIP"/>
</dbReference>
<dbReference type="PANTHER" id="PTHR11040">
    <property type="entry name" value="ZINC/IRON TRANSPORTER"/>
    <property type="match status" value="1"/>
</dbReference>